<name>A0A4C1ZUS6_EUMVA</name>
<sequence length="135" mass="14014">MRSPIEGSKTANCRRIESAGGRAAPARAWAPLATSAVPYFAFAFTGSLFVREFNVTLPPERYCSDAVAVLVCAEDVERESPASAPAKCCPARRVFDGGRCVAALPSEEAELAALNGTASAVGAGWPPPAGKDDIT</sequence>
<organism evidence="1 2">
    <name type="scientific">Eumeta variegata</name>
    <name type="common">Bagworm moth</name>
    <name type="synonym">Eumeta japonica</name>
    <dbReference type="NCBI Taxonomy" id="151549"/>
    <lineage>
        <taxon>Eukaryota</taxon>
        <taxon>Metazoa</taxon>
        <taxon>Ecdysozoa</taxon>
        <taxon>Arthropoda</taxon>
        <taxon>Hexapoda</taxon>
        <taxon>Insecta</taxon>
        <taxon>Pterygota</taxon>
        <taxon>Neoptera</taxon>
        <taxon>Endopterygota</taxon>
        <taxon>Lepidoptera</taxon>
        <taxon>Glossata</taxon>
        <taxon>Ditrysia</taxon>
        <taxon>Tineoidea</taxon>
        <taxon>Psychidae</taxon>
        <taxon>Oiketicinae</taxon>
        <taxon>Eumeta</taxon>
    </lineage>
</organism>
<dbReference type="OrthoDB" id="8191206at2759"/>
<keyword evidence="2" id="KW-1185">Reference proteome</keyword>
<proteinExistence type="predicted"/>
<evidence type="ECO:0000313" key="2">
    <source>
        <dbReference type="Proteomes" id="UP000299102"/>
    </source>
</evidence>
<dbReference type="EMBL" id="BGZK01002077">
    <property type="protein sequence ID" value="GBP90357.1"/>
    <property type="molecule type" value="Genomic_DNA"/>
</dbReference>
<gene>
    <name evidence="1" type="ORF">EVAR_55051_1</name>
</gene>
<dbReference type="AlphaFoldDB" id="A0A4C1ZUS6"/>
<protein>
    <submittedName>
        <fullName evidence="1">Uncharacterized protein</fullName>
    </submittedName>
</protein>
<accession>A0A4C1ZUS6</accession>
<evidence type="ECO:0000313" key="1">
    <source>
        <dbReference type="EMBL" id="GBP90357.1"/>
    </source>
</evidence>
<comment type="caution">
    <text evidence="1">The sequence shown here is derived from an EMBL/GenBank/DDBJ whole genome shotgun (WGS) entry which is preliminary data.</text>
</comment>
<reference evidence="1 2" key="1">
    <citation type="journal article" date="2019" name="Commun. Biol.">
        <title>The bagworm genome reveals a unique fibroin gene that provides high tensile strength.</title>
        <authorList>
            <person name="Kono N."/>
            <person name="Nakamura H."/>
            <person name="Ohtoshi R."/>
            <person name="Tomita M."/>
            <person name="Numata K."/>
            <person name="Arakawa K."/>
        </authorList>
    </citation>
    <scope>NUCLEOTIDE SEQUENCE [LARGE SCALE GENOMIC DNA]</scope>
</reference>
<dbReference type="Proteomes" id="UP000299102">
    <property type="component" value="Unassembled WGS sequence"/>
</dbReference>